<dbReference type="RefSeq" id="WP_006520223.1">
    <property type="nucleotide sequence ID" value="NC_021184.1"/>
</dbReference>
<dbReference type="Proteomes" id="UP000013520">
    <property type="component" value="Chromosome"/>
</dbReference>
<evidence type="ECO:0000313" key="1">
    <source>
        <dbReference type="EMBL" id="AGL02834.1"/>
    </source>
</evidence>
<proteinExistence type="predicted"/>
<dbReference type="HOGENOM" id="CLU_080398_1_0_9"/>
<organism evidence="1 2">
    <name type="scientific">Desulfoscipio gibsoniae DSM 7213</name>
    <dbReference type="NCBI Taxonomy" id="767817"/>
    <lineage>
        <taxon>Bacteria</taxon>
        <taxon>Bacillati</taxon>
        <taxon>Bacillota</taxon>
        <taxon>Clostridia</taxon>
        <taxon>Eubacteriales</taxon>
        <taxon>Desulfallaceae</taxon>
        <taxon>Desulfoscipio</taxon>
    </lineage>
</organism>
<dbReference type="SUPFAM" id="SSF53300">
    <property type="entry name" value="vWA-like"/>
    <property type="match status" value="1"/>
</dbReference>
<dbReference type="EMBL" id="CP003273">
    <property type="protein sequence ID" value="AGL02834.1"/>
    <property type="molecule type" value="Genomic_DNA"/>
</dbReference>
<keyword evidence="2" id="KW-1185">Reference proteome</keyword>
<dbReference type="InterPro" id="IPR036465">
    <property type="entry name" value="vWFA_dom_sf"/>
</dbReference>
<dbReference type="STRING" id="767817.Desgi_3508"/>
<dbReference type="Gene3D" id="3.40.50.410">
    <property type="entry name" value="von Willebrand factor, type A domain"/>
    <property type="match status" value="1"/>
</dbReference>
<dbReference type="OrthoDB" id="9790144at2"/>
<protein>
    <recommendedName>
        <fullName evidence="3">VWFA domain-containing protein</fullName>
    </recommendedName>
</protein>
<accession>R4KJM9</accession>
<gene>
    <name evidence="1" type="ORF">Desgi_3508</name>
</gene>
<evidence type="ECO:0008006" key="3">
    <source>
        <dbReference type="Google" id="ProtNLM"/>
    </source>
</evidence>
<evidence type="ECO:0000313" key="2">
    <source>
        <dbReference type="Proteomes" id="UP000013520"/>
    </source>
</evidence>
<sequence>MKKDLTELVFILDRSGSMSGLESDTIGGYNAMLEKQKKEPGEAVITTVLFDDKYELLHDRINLRGISPITDKEYYVRGNTALLDAVGKTINKIGSVQKYTAEDERAEHVMFVITTDGMENASREYSYGKVRQMIEHQKSKYGWEFIFLGANIDAVSTAERFGISKDRATNYNADSEGTLLNYEVISETVSSIRANRSISENWKERIDEDFKKRGGRR</sequence>
<dbReference type="KEGG" id="dgi:Desgi_3508"/>
<dbReference type="AlphaFoldDB" id="R4KJM9"/>
<reference evidence="1 2" key="1">
    <citation type="submission" date="2012-01" db="EMBL/GenBank/DDBJ databases">
        <title>Complete sequence of Desulfotomaculum gibsoniae DSM 7213.</title>
        <authorList>
            <consortium name="US DOE Joint Genome Institute"/>
            <person name="Lucas S."/>
            <person name="Han J."/>
            <person name="Lapidus A."/>
            <person name="Cheng J.-F."/>
            <person name="Goodwin L."/>
            <person name="Pitluck S."/>
            <person name="Peters L."/>
            <person name="Ovchinnikova G."/>
            <person name="Teshima H."/>
            <person name="Detter J.C."/>
            <person name="Han C."/>
            <person name="Tapia R."/>
            <person name="Land M."/>
            <person name="Hauser L."/>
            <person name="Kyrpides N."/>
            <person name="Ivanova N."/>
            <person name="Pagani I."/>
            <person name="Parshina S."/>
            <person name="Plugge C."/>
            <person name="Muyzer G."/>
            <person name="Kuever J."/>
            <person name="Ivanova A."/>
            <person name="Nazina T."/>
            <person name="Klenk H.-P."/>
            <person name="Brambilla E."/>
            <person name="Spring S."/>
            <person name="Stams A.F."/>
            <person name="Woyke T."/>
        </authorList>
    </citation>
    <scope>NUCLEOTIDE SEQUENCE [LARGE SCALE GENOMIC DNA]</scope>
    <source>
        <strain evidence="1 2">DSM 7213</strain>
    </source>
</reference>
<dbReference type="eggNOG" id="COG2304">
    <property type="taxonomic scope" value="Bacteria"/>
</dbReference>
<name>R4KJM9_9FIRM</name>